<protein>
    <recommendedName>
        <fullName evidence="3">Heterokaryon incompatibility domain-containing protein</fullName>
    </recommendedName>
</protein>
<reference evidence="1" key="1">
    <citation type="journal article" date="2020" name="Stud. Mycol.">
        <title>101 Dothideomycetes genomes: a test case for predicting lifestyles and emergence of pathogens.</title>
        <authorList>
            <person name="Haridas S."/>
            <person name="Albert R."/>
            <person name="Binder M."/>
            <person name="Bloem J."/>
            <person name="Labutti K."/>
            <person name="Salamov A."/>
            <person name="Andreopoulos B."/>
            <person name="Baker S."/>
            <person name="Barry K."/>
            <person name="Bills G."/>
            <person name="Bluhm B."/>
            <person name="Cannon C."/>
            <person name="Castanera R."/>
            <person name="Culley D."/>
            <person name="Daum C."/>
            <person name="Ezra D."/>
            <person name="Gonzalez J."/>
            <person name="Henrissat B."/>
            <person name="Kuo A."/>
            <person name="Liang C."/>
            <person name="Lipzen A."/>
            <person name="Lutzoni F."/>
            <person name="Magnuson J."/>
            <person name="Mondo S."/>
            <person name="Nolan M."/>
            <person name="Ohm R."/>
            <person name="Pangilinan J."/>
            <person name="Park H.-J."/>
            <person name="Ramirez L."/>
            <person name="Alfaro M."/>
            <person name="Sun H."/>
            <person name="Tritt A."/>
            <person name="Yoshinaga Y."/>
            <person name="Zwiers L.-H."/>
            <person name="Turgeon B."/>
            <person name="Goodwin S."/>
            <person name="Spatafora J."/>
            <person name="Crous P."/>
            <person name="Grigoriev I."/>
        </authorList>
    </citation>
    <scope>NUCLEOTIDE SEQUENCE</scope>
    <source>
        <strain evidence="1">CBS 207.26</strain>
    </source>
</reference>
<organism evidence="1 2">
    <name type="scientific">Zopfia rhizophila CBS 207.26</name>
    <dbReference type="NCBI Taxonomy" id="1314779"/>
    <lineage>
        <taxon>Eukaryota</taxon>
        <taxon>Fungi</taxon>
        <taxon>Dikarya</taxon>
        <taxon>Ascomycota</taxon>
        <taxon>Pezizomycotina</taxon>
        <taxon>Dothideomycetes</taxon>
        <taxon>Dothideomycetes incertae sedis</taxon>
        <taxon>Zopfiaceae</taxon>
        <taxon>Zopfia</taxon>
    </lineage>
</organism>
<dbReference type="OrthoDB" id="3694607at2759"/>
<evidence type="ECO:0000313" key="1">
    <source>
        <dbReference type="EMBL" id="KAF2186256.1"/>
    </source>
</evidence>
<accession>A0A6A6E8U6</accession>
<name>A0A6A6E8U6_9PEZI</name>
<gene>
    <name evidence="1" type="ORF">K469DRAFT_776275</name>
</gene>
<dbReference type="EMBL" id="ML994630">
    <property type="protein sequence ID" value="KAF2186256.1"/>
    <property type="molecule type" value="Genomic_DNA"/>
</dbReference>
<sequence>MVYTSNVRGKISWSSSKAVSHLLQKPWFSRIWVVQEIARCRAATAICGSKPYSGTVSIDGRSVTRLS</sequence>
<keyword evidence="2" id="KW-1185">Reference proteome</keyword>
<dbReference type="AlphaFoldDB" id="A0A6A6E8U6"/>
<dbReference type="Proteomes" id="UP000800200">
    <property type="component" value="Unassembled WGS sequence"/>
</dbReference>
<evidence type="ECO:0008006" key="3">
    <source>
        <dbReference type="Google" id="ProtNLM"/>
    </source>
</evidence>
<proteinExistence type="predicted"/>
<evidence type="ECO:0000313" key="2">
    <source>
        <dbReference type="Proteomes" id="UP000800200"/>
    </source>
</evidence>